<evidence type="ECO:0000313" key="3">
    <source>
        <dbReference type="Proteomes" id="UP000581769"/>
    </source>
</evidence>
<feature type="transmembrane region" description="Helical" evidence="1">
    <location>
        <begin position="74"/>
        <end position="93"/>
    </location>
</feature>
<organism evidence="2 3">
    <name type="scientific">Amycolatopsis jiangsuensis</name>
    <dbReference type="NCBI Taxonomy" id="1181879"/>
    <lineage>
        <taxon>Bacteria</taxon>
        <taxon>Bacillati</taxon>
        <taxon>Actinomycetota</taxon>
        <taxon>Actinomycetes</taxon>
        <taxon>Pseudonocardiales</taxon>
        <taxon>Pseudonocardiaceae</taxon>
        <taxon>Amycolatopsis</taxon>
    </lineage>
</organism>
<dbReference type="RefSeq" id="WP_184778988.1">
    <property type="nucleotide sequence ID" value="NZ_JACHMG010000001.1"/>
</dbReference>
<name>A0A840IQM1_9PSEU</name>
<feature type="transmembrane region" description="Helical" evidence="1">
    <location>
        <begin position="299"/>
        <end position="320"/>
    </location>
</feature>
<feature type="transmembrane region" description="Helical" evidence="1">
    <location>
        <begin position="157"/>
        <end position="177"/>
    </location>
</feature>
<dbReference type="Proteomes" id="UP000581769">
    <property type="component" value="Unassembled WGS sequence"/>
</dbReference>
<feature type="transmembrane region" description="Helical" evidence="1">
    <location>
        <begin position="114"/>
        <end position="137"/>
    </location>
</feature>
<keyword evidence="1" id="KW-0812">Transmembrane</keyword>
<comment type="caution">
    <text evidence="2">The sequence shown here is derived from an EMBL/GenBank/DDBJ whole genome shotgun (WGS) entry which is preliminary data.</text>
</comment>
<evidence type="ECO:0000313" key="2">
    <source>
        <dbReference type="EMBL" id="MBB4684123.1"/>
    </source>
</evidence>
<feature type="transmembrane region" description="Helical" evidence="1">
    <location>
        <begin position="12"/>
        <end position="31"/>
    </location>
</feature>
<feature type="transmembrane region" description="Helical" evidence="1">
    <location>
        <begin position="189"/>
        <end position="206"/>
    </location>
</feature>
<dbReference type="Pfam" id="PF12679">
    <property type="entry name" value="ABC2_membrane_2"/>
    <property type="match status" value="1"/>
</dbReference>
<dbReference type="AlphaFoldDB" id="A0A840IQM1"/>
<keyword evidence="1" id="KW-0472">Membrane</keyword>
<dbReference type="EMBL" id="JACHMG010000001">
    <property type="protein sequence ID" value="MBB4684123.1"/>
    <property type="molecule type" value="Genomic_DNA"/>
</dbReference>
<protein>
    <submittedName>
        <fullName evidence="2">ABC-type transport system involved in multi-copper enzyme maturation permease subunit</fullName>
    </submittedName>
</protein>
<proteinExistence type="predicted"/>
<keyword evidence="3" id="KW-1185">Reference proteome</keyword>
<evidence type="ECO:0000256" key="1">
    <source>
        <dbReference type="SAM" id="Phobius"/>
    </source>
</evidence>
<dbReference type="GO" id="GO:0140359">
    <property type="term" value="F:ABC-type transporter activity"/>
    <property type="evidence" value="ECO:0007669"/>
    <property type="project" value="InterPro"/>
</dbReference>
<dbReference type="GO" id="GO:0005886">
    <property type="term" value="C:plasma membrane"/>
    <property type="evidence" value="ECO:0007669"/>
    <property type="project" value="UniProtKB-SubCell"/>
</dbReference>
<keyword evidence="1" id="KW-1133">Transmembrane helix</keyword>
<gene>
    <name evidence="2" type="ORF">BJY18_001608</name>
</gene>
<reference evidence="2 3" key="1">
    <citation type="submission" date="2020-08" db="EMBL/GenBank/DDBJ databases">
        <title>Sequencing the genomes of 1000 actinobacteria strains.</title>
        <authorList>
            <person name="Klenk H.-P."/>
        </authorList>
    </citation>
    <scope>NUCLEOTIDE SEQUENCE [LARGE SCALE GENOMIC DNA]</scope>
    <source>
        <strain evidence="2 3">DSM 45859</strain>
    </source>
</reference>
<accession>A0A840IQM1</accession>
<sequence>MIWVAWRQQRAQVIVLLALLVAGYVTVLLLHGSMRADVAALGSCATESSVSGSCGSLGSDFKDSWFDLMKVGEFVVIVLPVLLGMFCAAPLIAREIEHGTHLLAFTQSVGRTRWMLTKFAVTAVPSLLLVLLLQQAVKSWVDSAGKLSPDGYSEFQWTTFGTSGVAPLSYLLFCLSFGMTIGILTRRSLVAMATTLATFIVLRVLLGQSQGLVGTQRLVSDDPTNSPGQPQGAQYVDSGYLTAQGETLDRKAAMAQIAPCGSHTNGTVVPGLTDCYRDHGLAKYFVDVLPVSAAPTVHWVEFAVFTGLAVLSLPVARWALHRRV</sequence>